<evidence type="ECO:0000313" key="4">
    <source>
        <dbReference type="EMBL" id="HIR88129.1"/>
    </source>
</evidence>
<dbReference type="Pfam" id="PF21922">
    <property type="entry name" value="PBP_dimer_2"/>
    <property type="match status" value="1"/>
</dbReference>
<organism evidence="4 5">
    <name type="scientific">Candidatus Fimimorpha faecalis</name>
    <dbReference type="NCBI Taxonomy" id="2840824"/>
    <lineage>
        <taxon>Bacteria</taxon>
        <taxon>Bacillati</taxon>
        <taxon>Bacillota</taxon>
        <taxon>Clostridia</taxon>
        <taxon>Eubacteriales</taxon>
        <taxon>Candidatus Fimimorpha</taxon>
    </lineage>
</organism>
<feature type="transmembrane region" description="Helical" evidence="1">
    <location>
        <begin position="33"/>
        <end position="57"/>
    </location>
</feature>
<feature type="domain" description="Penicillin binding protein A dimerisation" evidence="3">
    <location>
        <begin position="81"/>
        <end position="161"/>
    </location>
</feature>
<dbReference type="GO" id="GO:0071972">
    <property type="term" value="F:peptidoglycan L,D-transpeptidase activity"/>
    <property type="evidence" value="ECO:0007669"/>
    <property type="project" value="TreeGrafter"/>
</dbReference>
<accession>A0A9D1ED22</accession>
<dbReference type="Gene3D" id="3.90.1310.10">
    <property type="entry name" value="Penicillin-binding protein 2a (Domain 2)"/>
    <property type="match status" value="1"/>
</dbReference>
<dbReference type="PANTHER" id="PTHR30627:SF24">
    <property type="entry name" value="PENICILLIN-BINDING PROTEIN 4B"/>
    <property type="match status" value="1"/>
</dbReference>
<keyword evidence="1" id="KW-0472">Membrane</keyword>
<evidence type="ECO:0000313" key="5">
    <source>
        <dbReference type="Proteomes" id="UP000824201"/>
    </source>
</evidence>
<evidence type="ECO:0000259" key="2">
    <source>
        <dbReference type="Pfam" id="PF00905"/>
    </source>
</evidence>
<dbReference type="Proteomes" id="UP000824201">
    <property type="component" value="Unassembled WGS sequence"/>
</dbReference>
<dbReference type="InterPro" id="IPR050515">
    <property type="entry name" value="Beta-lactam/transpept"/>
</dbReference>
<dbReference type="Pfam" id="PF00905">
    <property type="entry name" value="Transpeptidase"/>
    <property type="match status" value="1"/>
</dbReference>
<dbReference type="Gene3D" id="3.40.710.10">
    <property type="entry name" value="DD-peptidase/beta-lactamase superfamily"/>
    <property type="match status" value="1"/>
</dbReference>
<dbReference type="InterPro" id="IPR012338">
    <property type="entry name" value="Beta-lactam/transpept-like"/>
</dbReference>
<evidence type="ECO:0000259" key="3">
    <source>
        <dbReference type="Pfam" id="PF21922"/>
    </source>
</evidence>
<reference evidence="4" key="2">
    <citation type="journal article" date="2021" name="PeerJ">
        <title>Extensive microbial diversity within the chicken gut microbiome revealed by metagenomics and culture.</title>
        <authorList>
            <person name="Gilroy R."/>
            <person name="Ravi A."/>
            <person name="Getino M."/>
            <person name="Pursley I."/>
            <person name="Horton D.L."/>
            <person name="Alikhan N.F."/>
            <person name="Baker D."/>
            <person name="Gharbi K."/>
            <person name="Hall N."/>
            <person name="Watson M."/>
            <person name="Adriaenssens E.M."/>
            <person name="Foster-Nyarko E."/>
            <person name="Jarju S."/>
            <person name="Secka A."/>
            <person name="Antonio M."/>
            <person name="Oren A."/>
            <person name="Chaudhuri R.R."/>
            <person name="La Ragione R."/>
            <person name="Hildebrand F."/>
            <person name="Pallen M.J."/>
        </authorList>
    </citation>
    <scope>NUCLEOTIDE SEQUENCE</scope>
    <source>
        <strain evidence="4">ChiW13-3771</strain>
    </source>
</reference>
<reference evidence="4" key="1">
    <citation type="submission" date="2020-10" db="EMBL/GenBank/DDBJ databases">
        <authorList>
            <person name="Gilroy R."/>
        </authorList>
    </citation>
    <scope>NUCLEOTIDE SEQUENCE</scope>
    <source>
        <strain evidence="4">ChiW13-3771</strain>
    </source>
</reference>
<dbReference type="PANTHER" id="PTHR30627">
    <property type="entry name" value="PEPTIDOGLYCAN D,D-TRANSPEPTIDASE"/>
    <property type="match status" value="1"/>
</dbReference>
<dbReference type="AlphaFoldDB" id="A0A9D1ED22"/>
<sequence>MRKGKKKTLSTQEEIWREVEKEERKKRRIENKYYYIIGALFAIMFLSMIGYFSYFLVYGREEIINNQYNTRTNDMAKNIIRGDILANDETTVLAKSEEDIDGTVHRSYPFANVFAHPIGYSTKGMTGIEKQENSLLTKVDVGIWEQIVNDITGKKVKGNNVVTTLDVGLQQFCYNALGDHIGAVVAMNPKTGEVLAMVSKPDFDPNPEALDAAWESLTSEENTNANLMNRATQGHYPPGSTFKILTDIEYIRENPDTWQNFSYTCNGTFHYNDLVMNCHEGHAHGTVNPRTALSLSCNGAFATMGLSLNRSNFTELCEAFGFNRQLDTEISHKTSSLTFSDESSDWDIIQTSIGQGKTMVSPLHMAMITSAIANDGKMVSPYLVKKVVAEDGTVVKEATIKESDPLITEEEREKIVDFMTAVVTEGSGYRAGSKYAQVAGKTGSAQYGTEGKMHAWFTGFAPVEDPQIAITIILEGGGSGGDVAAPIMGQIYDYYFSTHPVE</sequence>
<dbReference type="SUPFAM" id="SSF56601">
    <property type="entry name" value="beta-lactamase/transpeptidase-like"/>
    <property type="match status" value="1"/>
</dbReference>
<dbReference type="EMBL" id="DVHN01000046">
    <property type="protein sequence ID" value="HIR88129.1"/>
    <property type="molecule type" value="Genomic_DNA"/>
</dbReference>
<name>A0A9D1ED22_9FIRM</name>
<proteinExistence type="predicted"/>
<feature type="domain" description="Penicillin-binding protein transpeptidase" evidence="2">
    <location>
        <begin position="182"/>
        <end position="492"/>
    </location>
</feature>
<dbReference type="InterPro" id="IPR001460">
    <property type="entry name" value="PCN-bd_Tpept"/>
</dbReference>
<keyword evidence="1" id="KW-0812">Transmembrane</keyword>
<dbReference type="GO" id="GO:0071555">
    <property type="term" value="P:cell wall organization"/>
    <property type="evidence" value="ECO:0007669"/>
    <property type="project" value="TreeGrafter"/>
</dbReference>
<comment type="caution">
    <text evidence="4">The sequence shown here is derived from an EMBL/GenBank/DDBJ whole genome shotgun (WGS) entry which is preliminary data.</text>
</comment>
<keyword evidence="1" id="KW-1133">Transmembrane helix</keyword>
<evidence type="ECO:0000256" key="1">
    <source>
        <dbReference type="SAM" id="Phobius"/>
    </source>
</evidence>
<gene>
    <name evidence="4" type="ORF">IAC96_04185</name>
</gene>
<dbReference type="GO" id="GO:0008658">
    <property type="term" value="F:penicillin binding"/>
    <property type="evidence" value="ECO:0007669"/>
    <property type="project" value="InterPro"/>
</dbReference>
<protein>
    <submittedName>
        <fullName evidence="4">Penicillin-binding protein 2</fullName>
    </submittedName>
</protein>
<dbReference type="InterPro" id="IPR054120">
    <property type="entry name" value="PBPA_dimer"/>
</dbReference>
<dbReference type="GO" id="GO:0005886">
    <property type="term" value="C:plasma membrane"/>
    <property type="evidence" value="ECO:0007669"/>
    <property type="project" value="TreeGrafter"/>
</dbReference>